<sequence>MATQDSPHPTCSPERSRSRYSMTSTIRQVSDSRLQNCWCATTRALLRDLYVSPKYHSLGLAKLVIATSGYTITGMAAPRHRSGKLS</sequence>
<dbReference type="AlphaFoldDB" id="A0A9W4UF64"/>
<dbReference type="EMBL" id="CAOQHR010000004">
    <property type="protein sequence ID" value="CAI6333193.1"/>
    <property type="molecule type" value="Genomic_DNA"/>
</dbReference>
<proteinExistence type="predicted"/>
<comment type="caution">
    <text evidence="2">The sequence shown here is derived from an EMBL/GenBank/DDBJ whole genome shotgun (WGS) entry which is preliminary data.</text>
</comment>
<protein>
    <submittedName>
        <fullName evidence="2">Uncharacterized protein</fullName>
    </submittedName>
</protein>
<reference evidence="2" key="1">
    <citation type="submission" date="2023-01" db="EMBL/GenBank/DDBJ databases">
        <authorList>
            <person name="Van Ghelder C."/>
            <person name="Rancurel C."/>
        </authorList>
    </citation>
    <scope>NUCLEOTIDE SEQUENCE</scope>
    <source>
        <strain evidence="2">CNCM I-4278</strain>
    </source>
</reference>
<organism evidence="2 3">
    <name type="scientific">Periconia digitata</name>
    <dbReference type="NCBI Taxonomy" id="1303443"/>
    <lineage>
        <taxon>Eukaryota</taxon>
        <taxon>Fungi</taxon>
        <taxon>Dikarya</taxon>
        <taxon>Ascomycota</taxon>
        <taxon>Pezizomycotina</taxon>
        <taxon>Dothideomycetes</taxon>
        <taxon>Pleosporomycetidae</taxon>
        <taxon>Pleosporales</taxon>
        <taxon>Massarineae</taxon>
        <taxon>Periconiaceae</taxon>
        <taxon>Periconia</taxon>
    </lineage>
</organism>
<evidence type="ECO:0000313" key="3">
    <source>
        <dbReference type="Proteomes" id="UP001152607"/>
    </source>
</evidence>
<accession>A0A9W4UF64</accession>
<evidence type="ECO:0000313" key="2">
    <source>
        <dbReference type="EMBL" id="CAI6333193.1"/>
    </source>
</evidence>
<name>A0A9W4UF64_9PLEO</name>
<evidence type="ECO:0000256" key="1">
    <source>
        <dbReference type="SAM" id="MobiDB-lite"/>
    </source>
</evidence>
<gene>
    <name evidence="2" type="ORF">PDIGIT_LOCUS6230</name>
</gene>
<keyword evidence="3" id="KW-1185">Reference proteome</keyword>
<feature type="region of interest" description="Disordered" evidence="1">
    <location>
        <begin position="1"/>
        <end position="23"/>
    </location>
</feature>
<dbReference type="Proteomes" id="UP001152607">
    <property type="component" value="Unassembled WGS sequence"/>
</dbReference>